<dbReference type="EMBL" id="FNEN01000003">
    <property type="protein sequence ID" value="SDI55574.1"/>
    <property type="molecule type" value="Genomic_DNA"/>
</dbReference>
<accession>A0A1G8LIR9</accession>
<feature type="domain" description="NERD" evidence="1">
    <location>
        <begin position="59"/>
        <end position="170"/>
    </location>
</feature>
<dbReference type="AlphaFoldDB" id="A0A1G8LIR9"/>
<name>A0A1G8LIR9_9BACI</name>
<dbReference type="InterPro" id="IPR011528">
    <property type="entry name" value="NERD"/>
</dbReference>
<dbReference type="OrthoDB" id="2164794at2"/>
<protein>
    <submittedName>
        <fullName evidence="2">Nuclease-related domain-containing protein</fullName>
    </submittedName>
</protein>
<evidence type="ECO:0000313" key="3">
    <source>
        <dbReference type="Proteomes" id="UP000198853"/>
    </source>
</evidence>
<dbReference type="Pfam" id="PF08378">
    <property type="entry name" value="NERD"/>
    <property type="match status" value="1"/>
</dbReference>
<dbReference type="PROSITE" id="PS50965">
    <property type="entry name" value="NERD"/>
    <property type="match status" value="1"/>
</dbReference>
<reference evidence="2 3" key="1">
    <citation type="submission" date="2016-10" db="EMBL/GenBank/DDBJ databases">
        <authorList>
            <person name="de Groot N.N."/>
        </authorList>
    </citation>
    <scope>NUCLEOTIDE SEQUENCE [LARGE SCALE GENOMIC DNA]</scope>
    <source>
        <strain evidence="2 3">DSM 21771</strain>
    </source>
</reference>
<dbReference type="RefSeq" id="WP_090396602.1">
    <property type="nucleotide sequence ID" value="NZ_FNEN01000003.1"/>
</dbReference>
<gene>
    <name evidence="2" type="ORF">SAMN04488123_103113</name>
</gene>
<sequence length="325" mass="38611">MLLHVFSLNIKLRQVKKGVKIIQIRKEREEPSELKYFRLLEPRKTFTAEEKRKYLKVKKGFEGEKQFDRRLRKDLKADCLVINGLLLEHNETAFQIDSLLLFQNVNYVIEVKNFEGDFYTIEDRWHGISGNEIKDPLQQINRSESSFRQLLQFHRLQSPLNVNARLVFINLEFYLYNASMSLPVIFSNQLNRFIKKLNESPAKINQKQEQLATHLISRHQDDLRFTRVPNYSYHQLKKGIVCSVCPSFLDFKESKWVCNECGHIEKFEEAVLRAVDEFKFLFPENKLTTKAICDWCSIQNGRKNIRRILNKHFKRIGTTKNAYYV</sequence>
<evidence type="ECO:0000313" key="2">
    <source>
        <dbReference type="EMBL" id="SDI55574.1"/>
    </source>
</evidence>
<dbReference type="Proteomes" id="UP000198853">
    <property type="component" value="Unassembled WGS sequence"/>
</dbReference>
<proteinExistence type="predicted"/>
<organism evidence="2 3">
    <name type="scientific">Natribacillus halophilus</name>
    <dbReference type="NCBI Taxonomy" id="549003"/>
    <lineage>
        <taxon>Bacteria</taxon>
        <taxon>Bacillati</taxon>
        <taxon>Bacillota</taxon>
        <taxon>Bacilli</taxon>
        <taxon>Bacillales</taxon>
        <taxon>Bacillaceae</taxon>
        <taxon>Natribacillus</taxon>
    </lineage>
</organism>
<keyword evidence="3" id="KW-1185">Reference proteome</keyword>
<evidence type="ECO:0000259" key="1">
    <source>
        <dbReference type="PROSITE" id="PS50965"/>
    </source>
</evidence>